<dbReference type="Pfam" id="PF04450">
    <property type="entry name" value="BSP"/>
    <property type="match status" value="1"/>
</dbReference>
<name>A0A9P4K5G0_9PLEO</name>
<dbReference type="Proteomes" id="UP000800093">
    <property type="component" value="Unassembled WGS sequence"/>
</dbReference>
<dbReference type="PANTHER" id="PTHR33321:SF12">
    <property type="entry name" value="PLANT BASIC SECRETORY PROTEIN (BSP) FAMILY PROTEIN"/>
    <property type="match status" value="1"/>
</dbReference>
<accession>A0A9P4K5G0</accession>
<dbReference type="OrthoDB" id="891726at2759"/>
<gene>
    <name evidence="2" type="ORF">CC78DRAFT_535047</name>
</gene>
<reference evidence="3" key="1">
    <citation type="journal article" date="2020" name="Stud. Mycol.">
        <title>101 Dothideomycetes genomes: A test case for predicting lifestyles and emergence of pathogens.</title>
        <authorList>
            <person name="Haridas S."/>
            <person name="Albert R."/>
            <person name="Binder M."/>
            <person name="Bloem J."/>
            <person name="LaButti K."/>
            <person name="Salamov A."/>
            <person name="Andreopoulos B."/>
            <person name="Baker S."/>
            <person name="Barry K."/>
            <person name="Bills G."/>
            <person name="Bluhm B."/>
            <person name="Cannon C."/>
            <person name="Castanera R."/>
            <person name="Culley D."/>
            <person name="Daum C."/>
            <person name="Ezra D."/>
            <person name="Gonzalez J."/>
            <person name="Henrissat B."/>
            <person name="Kuo A."/>
            <person name="Liang C."/>
            <person name="Lipzen A."/>
            <person name="Lutzoni F."/>
            <person name="Magnuson J."/>
            <person name="Mondo S."/>
            <person name="Nolan M."/>
            <person name="Ohm R."/>
            <person name="Pangilinan J."/>
            <person name="Park H.-J."/>
            <person name="Ramirez L."/>
            <person name="Alfaro M."/>
            <person name="Sun H."/>
            <person name="Tritt A."/>
            <person name="Yoshinaga Y."/>
            <person name="Zwiers L.-H."/>
            <person name="Turgeon B."/>
            <person name="Goodwin S."/>
            <person name="Spatafora J."/>
            <person name="Crous P."/>
            <person name="Grigoriev I."/>
        </authorList>
    </citation>
    <scope>NUCLEOTIDE SEQUENCE [LARGE SCALE GENOMIC DNA]</scope>
    <source>
        <strain evidence="3">CBS 304.66</strain>
    </source>
</reference>
<keyword evidence="3" id="KW-1185">Reference proteome</keyword>
<feature type="region of interest" description="Disordered" evidence="1">
    <location>
        <begin position="1"/>
        <end position="48"/>
    </location>
</feature>
<comment type="caution">
    <text evidence="2">The sequence shown here is derived from an EMBL/GenBank/DDBJ whole genome shotgun (WGS) entry which is preliminary data.</text>
</comment>
<proteinExistence type="predicted"/>
<evidence type="ECO:0000256" key="1">
    <source>
        <dbReference type="SAM" id="MobiDB-lite"/>
    </source>
</evidence>
<feature type="compositionally biased region" description="Low complexity" evidence="1">
    <location>
        <begin position="21"/>
        <end position="33"/>
    </location>
</feature>
<organism evidence="2 3">
    <name type="scientific">Lojkania enalia</name>
    <dbReference type="NCBI Taxonomy" id="147567"/>
    <lineage>
        <taxon>Eukaryota</taxon>
        <taxon>Fungi</taxon>
        <taxon>Dikarya</taxon>
        <taxon>Ascomycota</taxon>
        <taxon>Pezizomycotina</taxon>
        <taxon>Dothideomycetes</taxon>
        <taxon>Pleosporomycetidae</taxon>
        <taxon>Pleosporales</taxon>
        <taxon>Pleosporales incertae sedis</taxon>
        <taxon>Lojkania</taxon>
    </lineage>
</organism>
<sequence length="281" mass="31371">MSPTSLPSSPPQPSALPPSNPVSSSDPSSSGSSRTAISNPHSYPQPPYKPLLRLEIRDLSSSGTHAFLRLLHASDTLSYAIDTVLRSLYTNLSPHCMTPTRSVTLILRSMPGVAYTTGKDIDSDHKEIHFSTDYINAVPEARQKEEMKGVLVHEMVHCWQWNAQGTAPGGLIEGIADWVRLKAGLGPPHWKRRADCDWDAGYERTGYFLEFLEKEHGSDVVRRINEGLRDCKYQEKEFWAKCCGRSVYKLWEEYRASLKEGEIEMESPCEEASGESSANAK</sequence>
<dbReference type="PANTHER" id="PTHR33321">
    <property type="match status" value="1"/>
</dbReference>
<protein>
    <submittedName>
        <fullName evidence="2">BSP-domain-containing protein</fullName>
    </submittedName>
</protein>
<dbReference type="EMBL" id="ML986644">
    <property type="protein sequence ID" value="KAF2262161.1"/>
    <property type="molecule type" value="Genomic_DNA"/>
</dbReference>
<evidence type="ECO:0000313" key="3">
    <source>
        <dbReference type="Proteomes" id="UP000800093"/>
    </source>
</evidence>
<evidence type="ECO:0000313" key="2">
    <source>
        <dbReference type="EMBL" id="KAF2262161.1"/>
    </source>
</evidence>
<dbReference type="InterPro" id="IPR007541">
    <property type="entry name" value="Uncharacterised_BSP"/>
</dbReference>
<feature type="compositionally biased region" description="Pro residues" evidence="1">
    <location>
        <begin position="8"/>
        <end position="20"/>
    </location>
</feature>
<dbReference type="AlphaFoldDB" id="A0A9P4K5G0"/>